<dbReference type="AlphaFoldDB" id="A0A1V8M789"/>
<comment type="caution">
    <text evidence="1">The sequence shown here is derived from an EMBL/GenBank/DDBJ whole genome shotgun (WGS) entry which is preliminary data.</text>
</comment>
<dbReference type="Proteomes" id="UP000191980">
    <property type="component" value="Unassembled WGS sequence"/>
</dbReference>
<name>A0A1V8M789_9GAMM</name>
<evidence type="ECO:0000313" key="2">
    <source>
        <dbReference type="Proteomes" id="UP000191980"/>
    </source>
</evidence>
<organism evidence="1 2">
    <name type="scientific">Methyloprofundus sedimenti</name>
    <dbReference type="NCBI Taxonomy" id="1420851"/>
    <lineage>
        <taxon>Bacteria</taxon>
        <taxon>Pseudomonadati</taxon>
        <taxon>Pseudomonadota</taxon>
        <taxon>Gammaproteobacteria</taxon>
        <taxon>Methylococcales</taxon>
        <taxon>Methylococcaceae</taxon>
        <taxon>Methyloprofundus</taxon>
    </lineage>
</organism>
<protein>
    <submittedName>
        <fullName evidence="1">Uncharacterized protein</fullName>
    </submittedName>
</protein>
<dbReference type="STRING" id="1420851.AU255_05875"/>
<reference evidence="1 2" key="1">
    <citation type="submission" date="2015-12" db="EMBL/GenBank/DDBJ databases">
        <authorList>
            <person name="Shamseldin A."/>
            <person name="Moawad H."/>
            <person name="Abd El-Rahim W.M."/>
            <person name="Sadowsky M.J."/>
        </authorList>
    </citation>
    <scope>NUCLEOTIDE SEQUENCE [LARGE SCALE GENOMIC DNA]</scope>
    <source>
        <strain evidence="1 2">WF1</strain>
    </source>
</reference>
<gene>
    <name evidence="1" type="ORF">AU255_05875</name>
</gene>
<sequence length="70" mass="8015">MPVQILQKHFLGELLSLLKKWVFQFKKAPIVICKRPSEINICLFSWLDPKLTVGKLIILPPAPFGLSKNE</sequence>
<accession>A0A1V8M789</accession>
<evidence type="ECO:0000313" key="1">
    <source>
        <dbReference type="EMBL" id="OQK17407.1"/>
    </source>
</evidence>
<dbReference type="EMBL" id="LPUF01000001">
    <property type="protein sequence ID" value="OQK17407.1"/>
    <property type="molecule type" value="Genomic_DNA"/>
</dbReference>
<proteinExistence type="predicted"/>
<keyword evidence="2" id="KW-1185">Reference proteome</keyword>